<protein>
    <submittedName>
        <fullName evidence="2">Hypp8321 protein</fullName>
    </submittedName>
</protein>
<feature type="compositionally biased region" description="Basic and acidic residues" evidence="1">
    <location>
        <begin position="158"/>
        <end position="169"/>
    </location>
</feature>
<evidence type="ECO:0000313" key="3">
    <source>
        <dbReference type="Proteomes" id="UP000838412"/>
    </source>
</evidence>
<feature type="compositionally biased region" description="Polar residues" evidence="1">
    <location>
        <begin position="240"/>
        <end position="253"/>
    </location>
</feature>
<gene>
    <name evidence="2" type="primary">Hypp8321</name>
    <name evidence="2" type="ORF">BLAG_LOCUS9947</name>
</gene>
<feature type="region of interest" description="Disordered" evidence="1">
    <location>
        <begin position="149"/>
        <end position="169"/>
    </location>
</feature>
<dbReference type="AlphaFoldDB" id="A0A8J9Z6N0"/>
<keyword evidence="3" id="KW-1185">Reference proteome</keyword>
<dbReference type="Proteomes" id="UP000838412">
    <property type="component" value="Chromosome 16"/>
</dbReference>
<reference evidence="2" key="1">
    <citation type="submission" date="2022-01" db="EMBL/GenBank/DDBJ databases">
        <authorList>
            <person name="Braso-Vives M."/>
        </authorList>
    </citation>
    <scope>NUCLEOTIDE SEQUENCE</scope>
</reference>
<feature type="region of interest" description="Disordered" evidence="1">
    <location>
        <begin position="240"/>
        <end position="267"/>
    </location>
</feature>
<evidence type="ECO:0000256" key="1">
    <source>
        <dbReference type="SAM" id="MobiDB-lite"/>
    </source>
</evidence>
<evidence type="ECO:0000313" key="2">
    <source>
        <dbReference type="EMBL" id="CAH1248625.1"/>
    </source>
</evidence>
<accession>A0A8J9Z6N0</accession>
<proteinExistence type="predicted"/>
<dbReference type="EMBL" id="OV696701">
    <property type="protein sequence ID" value="CAH1248625.1"/>
    <property type="molecule type" value="Genomic_DNA"/>
</dbReference>
<organism evidence="2 3">
    <name type="scientific">Branchiostoma lanceolatum</name>
    <name type="common">Common lancelet</name>
    <name type="synonym">Amphioxus lanceolatum</name>
    <dbReference type="NCBI Taxonomy" id="7740"/>
    <lineage>
        <taxon>Eukaryota</taxon>
        <taxon>Metazoa</taxon>
        <taxon>Chordata</taxon>
        <taxon>Cephalochordata</taxon>
        <taxon>Leptocardii</taxon>
        <taxon>Amphioxiformes</taxon>
        <taxon>Branchiostomatidae</taxon>
        <taxon>Branchiostoma</taxon>
    </lineage>
</organism>
<name>A0A8J9Z6N0_BRALA</name>
<sequence>MQSAPGLQQRTAFQMQSALGLQQGTAFQMQSAPGLQQGTALQMQSAPGIQQRTAFQIQSAPGLQQGTALQKTAQKTTWWIPPLCPGQLLRVAFHCLEVPLKTKRYWEARKRRGGDPGAGQNVADHIQQQLEAPDGHPFARHVIRGYDKEQDSWEGNDGTDRETADTQKTGINREMEVNRRRRMVEMEEVKIQMMKRVTEVKERSVITRSLALLTLELIITLCIDLQVAVNWVDLVNATLSTDPQPDTEMQSLDASPDAAPDEEMPSV</sequence>